<keyword evidence="2" id="KW-1185">Reference proteome</keyword>
<evidence type="ECO:0000313" key="1">
    <source>
        <dbReference type="EMBL" id="CAF1361627.1"/>
    </source>
</evidence>
<accession>A0A815IBR5</accession>
<reference evidence="1" key="1">
    <citation type="submission" date="2021-02" db="EMBL/GenBank/DDBJ databases">
        <authorList>
            <person name="Nowell W R."/>
        </authorList>
    </citation>
    <scope>NUCLEOTIDE SEQUENCE</scope>
</reference>
<organism evidence="1 2">
    <name type="scientific">Adineta ricciae</name>
    <name type="common">Rotifer</name>
    <dbReference type="NCBI Taxonomy" id="249248"/>
    <lineage>
        <taxon>Eukaryota</taxon>
        <taxon>Metazoa</taxon>
        <taxon>Spiralia</taxon>
        <taxon>Gnathifera</taxon>
        <taxon>Rotifera</taxon>
        <taxon>Eurotatoria</taxon>
        <taxon>Bdelloidea</taxon>
        <taxon>Adinetida</taxon>
        <taxon>Adinetidae</taxon>
        <taxon>Adineta</taxon>
    </lineage>
</organism>
<proteinExistence type="predicted"/>
<gene>
    <name evidence="1" type="ORF">XAT740_LOCUS32047</name>
</gene>
<comment type="caution">
    <text evidence="1">The sequence shown here is derived from an EMBL/GenBank/DDBJ whole genome shotgun (WGS) entry which is preliminary data.</text>
</comment>
<evidence type="ECO:0000313" key="2">
    <source>
        <dbReference type="Proteomes" id="UP000663828"/>
    </source>
</evidence>
<protein>
    <submittedName>
        <fullName evidence="1">Uncharacterized protein</fullName>
    </submittedName>
</protein>
<dbReference type="AlphaFoldDB" id="A0A815IBR5"/>
<sequence>MKFLIRNYQKIHLNSPIVINSTTTQFVLIDLSTRLNELASAMLEVLCSLTEDSIIELEMNSNLNKLSKENLVLFVSSEFALTMKEQFGKIFILENDKSKIDNEKRFGNGEDLIYSLADEIYRCYMKESKEYLQNGDLINAKLKEEKANEIHHELKKIYKSISSLQTQISISNPPLTKLIWIKSKIQINHIEIEKIENHFSEVISSFLVFNDPLICHQRILDNEIQTKIFLIIDSNYDESIINDFQKLSNVKIVIRYGQISSENETIIDNYDDLCFHLTHELLTHYNQLGSFYSSKQDAKTAKDMYIKAQLLCQMDF</sequence>
<dbReference type="EMBL" id="CAJNOR010002958">
    <property type="protein sequence ID" value="CAF1361627.1"/>
    <property type="molecule type" value="Genomic_DNA"/>
</dbReference>
<dbReference type="Proteomes" id="UP000663828">
    <property type="component" value="Unassembled WGS sequence"/>
</dbReference>
<name>A0A815IBR5_ADIRI</name>